<reference evidence="1" key="1">
    <citation type="submission" date="2023-04" db="EMBL/GenBank/DDBJ databases">
        <title>Draft Genome sequencing of Naganishia species isolated from polar environments using Oxford Nanopore Technology.</title>
        <authorList>
            <person name="Leo P."/>
            <person name="Venkateswaran K."/>
        </authorList>
    </citation>
    <scope>NUCLEOTIDE SEQUENCE</scope>
    <source>
        <strain evidence="1">DBVPG 5303</strain>
    </source>
</reference>
<dbReference type="Proteomes" id="UP001234202">
    <property type="component" value="Unassembled WGS sequence"/>
</dbReference>
<sequence>MPKAKPSRKTKSTTKKKAAPPVAEEAMPKKKSVERVKKDARKGKDQEAAQVPRPKPRKKTADVLASPTAPGPEIRRAQHPPPRADTPLAAAVDDVDTTTTAAKASHKTHHVTYEMSNGSSQQVAMEVVMEENRRLKEQLGGRTYVSVERPSERKRNNPYDIAPLRKILGVHPAPEDPDYLKEFKNEAYNFLRETARDIVGNQLLTKTLDRGAHWDNLLEDTQKE</sequence>
<evidence type="ECO:0000313" key="1">
    <source>
        <dbReference type="EMBL" id="KAJ9119490.1"/>
    </source>
</evidence>
<accession>A0ACC2X7X3</accession>
<proteinExistence type="predicted"/>
<gene>
    <name evidence="1" type="ORF">QFC24_005725</name>
</gene>
<evidence type="ECO:0000313" key="2">
    <source>
        <dbReference type="Proteomes" id="UP001234202"/>
    </source>
</evidence>
<keyword evidence="2" id="KW-1185">Reference proteome</keyword>
<name>A0ACC2X7X3_9TREE</name>
<protein>
    <submittedName>
        <fullName evidence="1">Uncharacterized protein</fullName>
    </submittedName>
</protein>
<dbReference type="EMBL" id="JASBWV010000024">
    <property type="protein sequence ID" value="KAJ9119490.1"/>
    <property type="molecule type" value="Genomic_DNA"/>
</dbReference>
<organism evidence="1 2">
    <name type="scientific">Naganishia onofrii</name>
    <dbReference type="NCBI Taxonomy" id="1851511"/>
    <lineage>
        <taxon>Eukaryota</taxon>
        <taxon>Fungi</taxon>
        <taxon>Dikarya</taxon>
        <taxon>Basidiomycota</taxon>
        <taxon>Agaricomycotina</taxon>
        <taxon>Tremellomycetes</taxon>
        <taxon>Filobasidiales</taxon>
        <taxon>Filobasidiaceae</taxon>
        <taxon>Naganishia</taxon>
    </lineage>
</organism>
<comment type="caution">
    <text evidence="1">The sequence shown here is derived from an EMBL/GenBank/DDBJ whole genome shotgun (WGS) entry which is preliminary data.</text>
</comment>